<name>A0AAV4FDA2_9GAST</name>
<gene>
    <name evidence="2" type="ORF">ElyMa_002092700</name>
</gene>
<evidence type="ECO:0000313" key="3">
    <source>
        <dbReference type="Proteomes" id="UP000762676"/>
    </source>
</evidence>
<keyword evidence="2" id="KW-0418">Kinase</keyword>
<accession>A0AAV4FDA2</accession>
<comment type="caution">
    <text evidence="2">The sequence shown here is derived from an EMBL/GenBank/DDBJ whole genome shotgun (WGS) entry which is preliminary data.</text>
</comment>
<keyword evidence="3" id="KW-1185">Reference proteome</keyword>
<dbReference type="InterPro" id="IPR011029">
    <property type="entry name" value="DEATH-like_dom_sf"/>
</dbReference>
<dbReference type="Proteomes" id="UP000762676">
    <property type="component" value="Unassembled WGS sequence"/>
</dbReference>
<dbReference type="EMBL" id="BMAT01004287">
    <property type="protein sequence ID" value="GFR71378.1"/>
    <property type="molecule type" value="Genomic_DNA"/>
</dbReference>
<organism evidence="2 3">
    <name type="scientific">Elysia marginata</name>
    <dbReference type="NCBI Taxonomy" id="1093978"/>
    <lineage>
        <taxon>Eukaryota</taxon>
        <taxon>Metazoa</taxon>
        <taxon>Spiralia</taxon>
        <taxon>Lophotrochozoa</taxon>
        <taxon>Mollusca</taxon>
        <taxon>Gastropoda</taxon>
        <taxon>Heterobranchia</taxon>
        <taxon>Euthyneura</taxon>
        <taxon>Panpulmonata</taxon>
        <taxon>Sacoglossa</taxon>
        <taxon>Placobranchoidea</taxon>
        <taxon>Plakobranchidae</taxon>
        <taxon>Elysia</taxon>
    </lineage>
</organism>
<dbReference type="GO" id="GO:0016301">
    <property type="term" value="F:kinase activity"/>
    <property type="evidence" value="ECO:0007669"/>
    <property type="project" value="UniProtKB-KW"/>
</dbReference>
<proteinExistence type="predicted"/>
<feature type="compositionally biased region" description="Low complexity" evidence="1">
    <location>
        <begin position="11"/>
        <end position="22"/>
    </location>
</feature>
<feature type="region of interest" description="Disordered" evidence="1">
    <location>
        <begin position="1"/>
        <end position="24"/>
    </location>
</feature>
<dbReference type="Gene3D" id="1.10.533.10">
    <property type="entry name" value="Death Domain, Fas"/>
    <property type="match status" value="1"/>
</dbReference>
<evidence type="ECO:0000256" key="1">
    <source>
        <dbReference type="SAM" id="MobiDB-lite"/>
    </source>
</evidence>
<keyword evidence="2" id="KW-0808">Transferase</keyword>
<keyword evidence="2" id="KW-0675">Receptor</keyword>
<evidence type="ECO:0000313" key="2">
    <source>
        <dbReference type="EMBL" id="GFR71378.1"/>
    </source>
</evidence>
<feature type="compositionally biased region" description="Polar residues" evidence="1">
    <location>
        <begin position="1"/>
        <end position="10"/>
    </location>
</feature>
<protein>
    <submittedName>
        <fullName evidence="2">Interleukine-1 receptor-associated kinase-a</fullName>
    </submittedName>
</protein>
<reference evidence="2 3" key="1">
    <citation type="journal article" date="2021" name="Elife">
        <title>Chloroplast acquisition without the gene transfer in kleptoplastic sea slugs, Plakobranchus ocellatus.</title>
        <authorList>
            <person name="Maeda T."/>
            <person name="Takahashi S."/>
            <person name="Yoshida T."/>
            <person name="Shimamura S."/>
            <person name="Takaki Y."/>
            <person name="Nagai Y."/>
            <person name="Toyoda A."/>
            <person name="Suzuki Y."/>
            <person name="Arimoto A."/>
            <person name="Ishii H."/>
            <person name="Satoh N."/>
            <person name="Nishiyama T."/>
            <person name="Hasebe M."/>
            <person name="Maruyama T."/>
            <person name="Minagawa J."/>
            <person name="Obokata J."/>
            <person name="Shigenobu S."/>
        </authorList>
    </citation>
    <scope>NUCLEOTIDE SEQUENCE [LARGE SCALE GENOMIC DNA]</scope>
</reference>
<dbReference type="AlphaFoldDB" id="A0AAV4FDA2"/>
<dbReference type="SUPFAM" id="SSF47986">
    <property type="entry name" value="DEATH domain"/>
    <property type="match status" value="1"/>
</dbReference>
<sequence length="127" mass="14594">MYSLNKGKTMSSSQWGSLSSGSKTKAKDSIANKSLCEIDYSVTLALIRNMDCDNGWIELASKCQYIAQQIFRLKEMRYKPNGSPTDTLLWELGCEGYKVKDLYEKLKEIRRLREVEILEEYGNVSDF</sequence>